<accession>A0AAN9M124</accession>
<evidence type="ECO:0000256" key="1">
    <source>
        <dbReference type="SAM" id="Phobius"/>
    </source>
</evidence>
<sequence length="72" mass="8100">MEEAATSNSIFFTLLFLVFPPYSFMNYFVSLIQELGVTPRYTAVFTLQEITNVYQGFDLERSAAVFPSSNAG</sequence>
<gene>
    <name evidence="2" type="ORF">VNO77_13549</name>
</gene>
<dbReference type="Proteomes" id="UP001367508">
    <property type="component" value="Unassembled WGS sequence"/>
</dbReference>
<comment type="caution">
    <text evidence="2">The sequence shown here is derived from an EMBL/GenBank/DDBJ whole genome shotgun (WGS) entry which is preliminary data.</text>
</comment>
<evidence type="ECO:0000313" key="2">
    <source>
        <dbReference type="EMBL" id="KAK7344199.1"/>
    </source>
</evidence>
<evidence type="ECO:0000313" key="3">
    <source>
        <dbReference type="Proteomes" id="UP001367508"/>
    </source>
</evidence>
<proteinExistence type="predicted"/>
<reference evidence="2 3" key="1">
    <citation type="submission" date="2024-01" db="EMBL/GenBank/DDBJ databases">
        <title>The genomes of 5 underutilized Papilionoideae crops provide insights into root nodulation and disease resistanc.</title>
        <authorList>
            <person name="Jiang F."/>
        </authorList>
    </citation>
    <scope>NUCLEOTIDE SEQUENCE [LARGE SCALE GENOMIC DNA]</scope>
    <source>
        <strain evidence="2">LVBAO_FW01</strain>
        <tissue evidence="2">Leaves</tissue>
    </source>
</reference>
<keyword evidence="1" id="KW-1133">Transmembrane helix</keyword>
<keyword evidence="1" id="KW-0812">Transmembrane</keyword>
<feature type="transmembrane region" description="Helical" evidence="1">
    <location>
        <begin position="12"/>
        <end position="32"/>
    </location>
</feature>
<keyword evidence="3" id="KW-1185">Reference proteome</keyword>
<protein>
    <submittedName>
        <fullName evidence="2">Uncharacterized protein</fullName>
    </submittedName>
</protein>
<organism evidence="2 3">
    <name type="scientific">Canavalia gladiata</name>
    <name type="common">Sword bean</name>
    <name type="synonym">Dolichos gladiatus</name>
    <dbReference type="NCBI Taxonomy" id="3824"/>
    <lineage>
        <taxon>Eukaryota</taxon>
        <taxon>Viridiplantae</taxon>
        <taxon>Streptophyta</taxon>
        <taxon>Embryophyta</taxon>
        <taxon>Tracheophyta</taxon>
        <taxon>Spermatophyta</taxon>
        <taxon>Magnoliopsida</taxon>
        <taxon>eudicotyledons</taxon>
        <taxon>Gunneridae</taxon>
        <taxon>Pentapetalae</taxon>
        <taxon>rosids</taxon>
        <taxon>fabids</taxon>
        <taxon>Fabales</taxon>
        <taxon>Fabaceae</taxon>
        <taxon>Papilionoideae</taxon>
        <taxon>50 kb inversion clade</taxon>
        <taxon>NPAAA clade</taxon>
        <taxon>indigoferoid/millettioid clade</taxon>
        <taxon>Phaseoleae</taxon>
        <taxon>Canavalia</taxon>
    </lineage>
</organism>
<dbReference type="EMBL" id="JAYMYQ010000003">
    <property type="protein sequence ID" value="KAK7344199.1"/>
    <property type="molecule type" value="Genomic_DNA"/>
</dbReference>
<name>A0AAN9M124_CANGL</name>
<keyword evidence="1" id="KW-0472">Membrane</keyword>
<dbReference type="AlphaFoldDB" id="A0AAN9M124"/>